<keyword evidence="1" id="KW-0812">Transmembrane</keyword>
<evidence type="ECO:0000313" key="3">
    <source>
        <dbReference type="EMBL" id="CAI6283863.1"/>
    </source>
</evidence>
<keyword evidence="1" id="KW-1133">Transmembrane helix</keyword>
<dbReference type="Proteomes" id="UP001152607">
    <property type="component" value="Unassembled WGS sequence"/>
</dbReference>
<accession>A0A9W4U7P4</accession>
<dbReference type="PROSITE" id="PS50835">
    <property type="entry name" value="IG_LIKE"/>
    <property type="match status" value="1"/>
</dbReference>
<reference evidence="3" key="1">
    <citation type="submission" date="2023-01" db="EMBL/GenBank/DDBJ databases">
        <authorList>
            <person name="Van Ghelder C."/>
            <person name="Rancurel C."/>
        </authorList>
    </citation>
    <scope>NUCLEOTIDE SEQUENCE</scope>
    <source>
        <strain evidence="3">CNCM I-4278</strain>
    </source>
</reference>
<dbReference type="EMBL" id="CAOQHR010000001">
    <property type="protein sequence ID" value="CAI6283863.1"/>
    <property type="molecule type" value="Genomic_DNA"/>
</dbReference>
<name>A0A9W4U7P4_9PLEO</name>
<evidence type="ECO:0000259" key="2">
    <source>
        <dbReference type="PROSITE" id="PS50835"/>
    </source>
</evidence>
<organism evidence="3 4">
    <name type="scientific">Periconia digitata</name>
    <dbReference type="NCBI Taxonomy" id="1303443"/>
    <lineage>
        <taxon>Eukaryota</taxon>
        <taxon>Fungi</taxon>
        <taxon>Dikarya</taxon>
        <taxon>Ascomycota</taxon>
        <taxon>Pezizomycotina</taxon>
        <taxon>Dothideomycetes</taxon>
        <taxon>Pleosporomycetidae</taxon>
        <taxon>Pleosporales</taxon>
        <taxon>Massarineae</taxon>
        <taxon>Periconiaceae</taxon>
        <taxon>Periconia</taxon>
    </lineage>
</organism>
<evidence type="ECO:0000313" key="4">
    <source>
        <dbReference type="Proteomes" id="UP001152607"/>
    </source>
</evidence>
<gene>
    <name evidence="3" type="ORF">PDIGIT_LOCUS2219</name>
</gene>
<dbReference type="InterPro" id="IPR007110">
    <property type="entry name" value="Ig-like_dom"/>
</dbReference>
<sequence>MSQQRKQQCEREKRKKRKHTCVCALPLLVCNLLVIASSPVSFPLHLHVNIDAPHIQTPPSPANREIEKLAEPIDPPSPQMHDIFLLSNSFSAPAHTRTSIRLNCRNLGTGFRLVMPAPDFTWRR</sequence>
<comment type="caution">
    <text evidence="3">The sequence shown here is derived from an EMBL/GenBank/DDBJ whole genome shotgun (WGS) entry which is preliminary data.</text>
</comment>
<proteinExistence type="predicted"/>
<dbReference type="AlphaFoldDB" id="A0A9W4U7P4"/>
<keyword evidence="4" id="KW-1185">Reference proteome</keyword>
<protein>
    <recommendedName>
        <fullName evidence="2">Ig-like domain-containing protein</fullName>
    </recommendedName>
</protein>
<feature type="transmembrane region" description="Helical" evidence="1">
    <location>
        <begin position="21"/>
        <end position="42"/>
    </location>
</feature>
<evidence type="ECO:0000256" key="1">
    <source>
        <dbReference type="SAM" id="Phobius"/>
    </source>
</evidence>
<feature type="domain" description="Ig-like" evidence="2">
    <location>
        <begin position="78"/>
        <end position="124"/>
    </location>
</feature>
<keyword evidence="1" id="KW-0472">Membrane</keyword>